<gene>
    <name evidence="1" type="ORF">RHIZ70_442</name>
</gene>
<dbReference type="EMBL" id="UEYP01000013">
    <property type="protein sequence ID" value="SSC64734.1"/>
    <property type="molecule type" value="Genomic_DNA"/>
</dbReference>
<accession>A0A376AAC1</accession>
<evidence type="ECO:0000313" key="2">
    <source>
        <dbReference type="Proteomes" id="UP000254764"/>
    </source>
</evidence>
<sequence length="401" mass="43970">MAFDADDLHPMRFLRQFPEAREIVRREVNHCHNGLLTSDAFQRVADAGMTAYNRALDKLPFKKRPTTTDVAAGTISTVAHLVAFAAGGRNSFWLPAELVALLRRTDLGDIRLSDMHLPFRCFYLGFAGGLDVGLPGEPNVIDGAYVESFARGPDNDTAPSLSFYITSRRTDGPHRGSGTWIIGHEPHFFAPLTLASPDDTLQKALDQAVATNDIGLRPDLDALASLREGVEDARKDGFPVGSPTLSGYERAALFNQAAYPTASGVLALLCNALCLLSSEPALGTPEWPKQAPPSLVDAVVNASTPKRRRTAAGRLAEDGYFSIRRLDFHLGAVEHRTDDTIAPHLPGREVAAHWRRGHWRRQAHGTGLSERRLIWIRPVLVRQDRGEPAIGHLYAVTEQGR</sequence>
<organism evidence="1 2">
    <name type="scientific">Ciceribacter selenitireducens ATCC BAA-1503</name>
    <dbReference type="NCBI Taxonomy" id="1336235"/>
    <lineage>
        <taxon>Bacteria</taxon>
        <taxon>Pseudomonadati</taxon>
        <taxon>Pseudomonadota</taxon>
        <taxon>Alphaproteobacteria</taxon>
        <taxon>Hyphomicrobiales</taxon>
        <taxon>Rhizobiaceae</taxon>
        <taxon>Ciceribacter</taxon>
    </lineage>
</organism>
<keyword evidence="2" id="KW-1185">Reference proteome</keyword>
<protein>
    <submittedName>
        <fullName evidence="1">Uncharacterized protein</fullName>
    </submittedName>
</protein>
<dbReference type="OrthoDB" id="7990367at2"/>
<dbReference type="RefSeq" id="WP_115671909.1">
    <property type="nucleotide sequence ID" value="NZ_UEYP01000013.1"/>
</dbReference>
<dbReference type="InterPro" id="IPR058915">
    <property type="entry name" value="AcrVA2-like"/>
</dbReference>
<proteinExistence type="predicted"/>
<reference evidence="2" key="1">
    <citation type="submission" date="2018-07" db="EMBL/GenBank/DDBJ databases">
        <authorList>
            <person name="Peiro R."/>
            <person name="Begona"/>
            <person name="Cbmso G."/>
            <person name="Lopez M."/>
            <person name="Gonzalez S."/>
        </authorList>
    </citation>
    <scope>NUCLEOTIDE SEQUENCE [LARGE SCALE GENOMIC DNA]</scope>
</reference>
<name>A0A376AAC1_9HYPH</name>
<dbReference type="Proteomes" id="UP000254764">
    <property type="component" value="Unassembled WGS sequence"/>
</dbReference>
<dbReference type="AlphaFoldDB" id="A0A376AAC1"/>
<dbReference type="Pfam" id="PF26125">
    <property type="entry name" value="AcrVA2-like"/>
    <property type="match status" value="1"/>
</dbReference>
<evidence type="ECO:0000313" key="1">
    <source>
        <dbReference type="EMBL" id="SSC64734.1"/>
    </source>
</evidence>